<keyword evidence="3" id="KW-1185">Reference proteome</keyword>
<evidence type="ECO:0000313" key="3">
    <source>
        <dbReference type="Proteomes" id="UP001631949"/>
    </source>
</evidence>
<evidence type="ECO:0000259" key="1">
    <source>
        <dbReference type="PROSITE" id="PS51459"/>
    </source>
</evidence>
<dbReference type="PROSITE" id="PS51459">
    <property type="entry name" value="FIDO"/>
    <property type="match status" value="1"/>
</dbReference>
<dbReference type="Gene3D" id="1.10.3290.10">
    <property type="entry name" value="Fido-like domain"/>
    <property type="match status" value="1"/>
</dbReference>
<protein>
    <submittedName>
        <fullName evidence="2">Fic family protein</fullName>
    </submittedName>
</protein>
<dbReference type="PANTHER" id="PTHR13504">
    <property type="entry name" value="FIDO DOMAIN-CONTAINING PROTEIN DDB_G0283145"/>
    <property type="match status" value="1"/>
</dbReference>
<dbReference type="SUPFAM" id="SSF140931">
    <property type="entry name" value="Fic-like"/>
    <property type="match status" value="1"/>
</dbReference>
<comment type="caution">
    <text evidence="2">The sequence shown here is derived from an EMBL/GenBank/DDBJ whole genome shotgun (WGS) entry which is preliminary data.</text>
</comment>
<dbReference type="EMBL" id="JBJUVG010000001">
    <property type="protein sequence ID" value="MFM9412796.1"/>
    <property type="molecule type" value="Genomic_DNA"/>
</dbReference>
<dbReference type="InterPro" id="IPR003812">
    <property type="entry name" value="Fido"/>
</dbReference>
<sequence>MYSQKYLSDILVRLAHHSTALEGNTISLPETVVIILESSLPGSHKSIREFYEIDNHKQAFRLLLDALDDQAPLSLSLILSLHAALTDRLQADSGHFKSTDNAIIGATFQTAPPGQVPYLVQQWVDNTSHRLANAHSEADILHILADSHIHFERIHPFSDGNGRTGRLLLLFLSMRDLPAPVIISKEDRGAYIEALADQDVQALAALMAEKLQEEKARRQTFA</sequence>
<dbReference type="PANTHER" id="PTHR13504:SF38">
    <property type="entry name" value="FIDO DOMAIN-CONTAINING PROTEIN"/>
    <property type="match status" value="1"/>
</dbReference>
<evidence type="ECO:0000313" key="2">
    <source>
        <dbReference type="EMBL" id="MFM9412796.1"/>
    </source>
</evidence>
<feature type="domain" description="Fido" evidence="1">
    <location>
        <begin position="73"/>
        <end position="213"/>
    </location>
</feature>
<dbReference type="InterPro" id="IPR036597">
    <property type="entry name" value="Fido-like_dom_sf"/>
</dbReference>
<gene>
    <name evidence="2" type="ORF">ACKQTC_00150</name>
</gene>
<organism evidence="2 3">
    <name type="scientific">Peptococcus simiae</name>
    <dbReference type="NCBI Taxonomy" id="1643805"/>
    <lineage>
        <taxon>Bacteria</taxon>
        <taxon>Bacillati</taxon>
        <taxon>Bacillota</taxon>
        <taxon>Clostridia</taxon>
        <taxon>Eubacteriales</taxon>
        <taxon>Peptococcaceae</taxon>
        <taxon>Peptococcus</taxon>
    </lineage>
</organism>
<accession>A0ABW9GXX6</accession>
<proteinExistence type="predicted"/>
<dbReference type="InterPro" id="IPR040198">
    <property type="entry name" value="Fido_containing"/>
</dbReference>
<dbReference type="Proteomes" id="UP001631949">
    <property type="component" value="Unassembled WGS sequence"/>
</dbReference>
<dbReference type="Pfam" id="PF02661">
    <property type="entry name" value="Fic"/>
    <property type="match status" value="1"/>
</dbReference>
<reference evidence="2 3" key="1">
    <citation type="journal article" date="2016" name="Int. J. Syst. Evol. Microbiol.">
        <title>Peptococcus simiae sp. nov., isolated from rhesus macaque faeces and emended description of the genus Peptococcus.</title>
        <authorList>
            <person name="Shkoporov A.N."/>
            <person name="Efimov B.A."/>
            <person name="Kondova I."/>
            <person name="Ouwerling B."/>
            <person name="Chaplin A.V."/>
            <person name="Shcherbakova V.A."/>
            <person name="Langermans J.A.M."/>
        </authorList>
    </citation>
    <scope>NUCLEOTIDE SEQUENCE [LARGE SCALE GENOMIC DNA]</scope>
    <source>
        <strain evidence="2 3">M108</strain>
    </source>
</reference>
<dbReference type="RefSeq" id="WP_408976427.1">
    <property type="nucleotide sequence ID" value="NZ_JBJUVG010000001.1"/>
</dbReference>
<name>A0ABW9GXX6_9FIRM</name>